<gene>
    <name evidence="1" type="ORF">ENW73_03215</name>
</gene>
<name>A0A7C6A8L5_UNCW3</name>
<dbReference type="PANTHER" id="PTHR36456">
    <property type="entry name" value="UPF0232 PROTEIN SCO3875"/>
    <property type="match status" value="1"/>
</dbReference>
<proteinExistence type="predicted"/>
<organism evidence="1">
    <name type="scientific">candidate division WOR-3 bacterium</name>
    <dbReference type="NCBI Taxonomy" id="2052148"/>
    <lineage>
        <taxon>Bacteria</taxon>
        <taxon>Bacteria division WOR-3</taxon>
    </lineage>
</organism>
<dbReference type="Pfam" id="PF05258">
    <property type="entry name" value="DciA"/>
    <property type="match status" value="1"/>
</dbReference>
<dbReference type="InterPro" id="IPR007922">
    <property type="entry name" value="DciA-like"/>
</dbReference>
<comment type="caution">
    <text evidence="1">The sequence shown here is derived from an EMBL/GenBank/DDBJ whole genome shotgun (WGS) entry which is preliminary data.</text>
</comment>
<reference evidence="1" key="1">
    <citation type="journal article" date="2020" name="mSystems">
        <title>Genome- and Community-Level Interaction Insights into Carbon Utilization and Element Cycling Functions of Hydrothermarchaeota in Hydrothermal Sediment.</title>
        <authorList>
            <person name="Zhou Z."/>
            <person name="Liu Y."/>
            <person name="Xu W."/>
            <person name="Pan J."/>
            <person name="Luo Z.H."/>
            <person name="Li M."/>
        </authorList>
    </citation>
    <scope>NUCLEOTIDE SEQUENCE [LARGE SCALE GENOMIC DNA]</scope>
    <source>
        <strain evidence="1">SpSt-876</strain>
    </source>
</reference>
<accession>A0A7C6A8L5</accession>
<sequence>MMRNYKKTPPPQLLGDFLPEVLDKLKLSEKLAEQKALLLWNRVVGKEVKKHTRPYTIENGVLVVLVDNSAWMNELIYLKRTIIEKLNQVINLTAKTKKSEGEIKPVVKDIRFRLMS</sequence>
<protein>
    <submittedName>
        <fullName evidence="1">DUF721 domain-containing protein</fullName>
    </submittedName>
</protein>
<evidence type="ECO:0000313" key="1">
    <source>
        <dbReference type="EMBL" id="HHS51865.1"/>
    </source>
</evidence>
<dbReference type="AlphaFoldDB" id="A0A7C6A8L5"/>
<dbReference type="EMBL" id="DTLI01000081">
    <property type="protein sequence ID" value="HHS51865.1"/>
    <property type="molecule type" value="Genomic_DNA"/>
</dbReference>
<dbReference type="PANTHER" id="PTHR36456:SF1">
    <property type="entry name" value="UPF0232 PROTEIN SCO3875"/>
    <property type="match status" value="1"/>
</dbReference>